<sequence length="513" mass="58367">MVRSDVEIISIRLDTTCETRQLGNLNIRSTNRTLYSGIYCPHKTKTKTTVSTRQHGLGALYELSLSSLILFYGSPKIIAGNDVSIAGQLIQCIDRIVIVDNNQFGPNPALNAPDIAGDLRSAIAVSVGQYNVRLVHHYRREYHTFPAFICYFQGNNDYISNMSQINCWRFLSRRTVRITTGSDSVTPSLQVYARDSMDRFGDDLCQYLLSYLSLKDRFRYECVSKHLDHNILYRYCRDNDQGDFRLEDIMNANTFESILNKCRHVTHVKCMGISTHLNNTMFESLTKHCDRLDAVHVYNCRHINGETIGNGQMANIKGVVDHYGNRLKVIDVRIDGKCDDQSIVALMTGLSQMSELIDLLINTYDNRKAFATLITTYLPQIGSNCPAIKRLSLDGYIESQQKNRNTIVVTSDLMIECKCLTHLSLGLYINEMFFDNIGRNFPRLQCLVIKCPQITDSLLNSLSQLAKIQTIRLYGCEDYTQTALMNALNNCPKITMIHIERQCIHGKYSTECT</sequence>
<reference evidence="1" key="1">
    <citation type="submission" date="2020-11" db="EMBL/GenBank/DDBJ databases">
        <authorList>
            <person name="Tran Van P."/>
        </authorList>
    </citation>
    <scope>NUCLEOTIDE SEQUENCE</scope>
</reference>
<gene>
    <name evidence="1" type="ORF">OSB1V03_LOCUS1837</name>
</gene>
<organism evidence="1">
    <name type="scientific">Medioppia subpectinata</name>
    <dbReference type="NCBI Taxonomy" id="1979941"/>
    <lineage>
        <taxon>Eukaryota</taxon>
        <taxon>Metazoa</taxon>
        <taxon>Ecdysozoa</taxon>
        <taxon>Arthropoda</taxon>
        <taxon>Chelicerata</taxon>
        <taxon>Arachnida</taxon>
        <taxon>Acari</taxon>
        <taxon>Acariformes</taxon>
        <taxon>Sarcoptiformes</taxon>
        <taxon>Oribatida</taxon>
        <taxon>Brachypylina</taxon>
        <taxon>Oppioidea</taxon>
        <taxon>Oppiidae</taxon>
        <taxon>Medioppia</taxon>
    </lineage>
</organism>
<dbReference type="Gene3D" id="3.80.10.10">
    <property type="entry name" value="Ribonuclease Inhibitor"/>
    <property type="match status" value="1"/>
</dbReference>
<keyword evidence="2" id="KW-1185">Reference proteome</keyword>
<evidence type="ECO:0000313" key="1">
    <source>
        <dbReference type="EMBL" id="CAD7621366.1"/>
    </source>
</evidence>
<dbReference type="InterPro" id="IPR032675">
    <property type="entry name" value="LRR_dom_sf"/>
</dbReference>
<dbReference type="SUPFAM" id="SSF52047">
    <property type="entry name" value="RNI-like"/>
    <property type="match status" value="1"/>
</dbReference>
<protein>
    <submittedName>
        <fullName evidence="1">Uncharacterized protein</fullName>
    </submittedName>
</protein>
<evidence type="ECO:0000313" key="2">
    <source>
        <dbReference type="Proteomes" id="UP000759131"/>
    </source>
</evidence>
<name>A0A7R9PUR1_9ACAR</name>
<proteinExistence type="predicted"/>
<accession>A0A7R9PUR1</accession>
<dbReference type="EMBL" id="CAJPIZ010000583">
    <property type="protein sequence ID" value="CAG2101796.1"/>
    <property type="molecule type" value="Genomic_DNA"/>
</dbReference>
<dbReference type="AlphaFoldDB" id="A0A7R9PUR1"/>
<feature type="non-terminal residue" evidence="1">
    <location>
        <position position="1"/>
    </location>
</feature>
<dbReference type="Proteomes" id="UP000759131">
    <property type="component" value="Unassembled WGS sequence"/>
</dbReference>
<dbReference type="EMBL" id="OC855158">
    <property type="protein sequence ID" value="CAD7621366.1"/>
    <property type="molecule type" value="Genomic_DNA"/>
</dbReference>